<organism evidence="4 5">
    <name type="scientific">Byssothecium circinans</name>
    <dbReference type="NCBI Taxonomy" id="147558"/>
    <lineage>
        <taxon>Eukaryota</taxon>
        <taxon>Fungi</taxon>
        <taxon>Dikarya</taxon>
        <taxon>Ascomycota</taxon>
        <taxon>Pezizomycotina</taxon>
        <taxon>Dothideomycetes</taxon>
        <taxon>Pleosporomycetidae</taxon>
        <taxon>Pleosporales</taxon>
        <taxon>Massarineae</taxon>
        <taxon>Massarinaceae</taxon>
        <taxon>Byssothecium</taxon>
    </lineage>
</organism>
<proteinExistence type="predicted"/>
<dbReference type="SUPFAM" id="SSF57850">
    <property type="entry name" value="RING/U-box"/>
    <property type="match status" value="1"/>
</dbReference>
<evidence type="ECO:0000313" key="5">
    <source>
        <dbReference type="Proteomes" id="UP000800035"/>
    </source>
</evidence>
<gene>
    <name evidence="4" type="ORF">CC80DRAFT_553440</name>
</gene>
<dbReference type="Proteomes" id="UP000800035">
    <property type="component" value="Unassembled WGS sequence"/>
</dbReference>
<dbReference type="Gene3D" id="3.30.40.10">
    <property type="entry name" value="Zinc/RING finger domain, C3HC4 (zinc finger)"/>
    <property type="match status" value="1"/>
</dbReference>
<feature type="region of interest" description="Disordered" evidence="2">
    <location>
        <begin position="477"/>
        <end position="521"/>
    </location>
</feature>
<dbReference type="PROSITE" id="PS50089">
    <property type="entry name" value="ZF_RING_2"/>
    <property type="match status" value="1"/>
</dbReference>
<keyword evidence="1" id="KW-0863">Zinc-finger</keyword>
<evidence type="ECO:0000259" key="3">
    <source>
        <dbReference type="PROSITE" id="PS50089"/>
    </source>
</evidence>
<reference evidence="4" key="1">
    <citation type="journal article" date="2020" name="Stud. Mycol.">
        <title>101 Dothideomycetes genomes: a test case for predicting lifestyles and emergence of pathogens.</title>
        <authorList>
            <person name="Haridas S."/>
            <person name="Albert R."/>
            <person name="Binder M."/>
            <person name="Bloem J."/>
            <person name="Labutti K."/>
            <person name="Salamov A."/>
            <person name="Andreopoulos B."/>
            <person name="Baker S."/>
            <person name="Barry K."/>
            <person name="Bills G."/>
            <person name="Bluhm B."/>
            <person name="Cannon C."/>
            <person name="Castanera R."/>
            <person name="Culley D."/>
            <person name="Daum C."/>
            <person name="Ezra D."/>
            <person name="Gonzalez J."/>
            <person name="Henrissat B."/>
            <person name="Kuo A."/>
            <person name="Liang C."/>
            <person name="Lipzen A."/>
            <person name="Lutzoni F."/>
            <person name="Magnuson J."/>
            <person name="Mondo S."/>
            <person name="Nolan M."/>
            <person name="Ohm R."/>
            <person name="Pangilinan J."/>
            <person name="Park H.-J."/>
            <person name="Ramirez L."/>
            <person name="Alfaro M."/>
            <person name="Sun H."/>
            <person name="Tritt A."/>
            <person name="Yoshinaga Y."/>
            <person name="Zwiers L.-H."/>
            <person name="Turgeon B."/>
            <person name="Goodwin S."/>
            <person name="Spatafora J."/>
            <person name="Crous P."/>
            <person name="Grigoriev I."/>
        </authorList>
    </citation>
    <scope>NUCLEOTIDE SEQUENCE</scope>
    <source>
        <strain evidence="4">CBS 675.92</strain>
    </source>
</reference>
<name>A0A6A5TG47_9PLEO</name>
<feature type="region of interest" description="Disordered" evidence="2">
    <location>
        <begin position="1"/>
        <end position="22"/>
    </location>
</feature>
<dbReference type="InterPro" id="IPR001841">
    <property type="entry name" value="Znf_RING"/>
</dbReference>
<evidence type="ECO:0000256" key="1">
    <source>
        <dbReference type="PROSITE-ProRule" id="PRU00175"/>
    </source>
</evidence>
<dbReference type="GO" id="GO:0008270">
    <property type="term" value="F:zinc ion binding"/>
    <property type="evidence" value="ECO:0007669"/>
    <property type="project" value="UniProtKB-KW"/>
</dbReference>
<feature type="domain" description="RING-type" evidence="3">
    <location>
        <begin position="528"/>
        <end position="574"/>
    </location>
</feature>
<feature type="compositionally biased region" description="Basic and acidic residues" evidence="2">
    <location>
        <begin position="1"/>
        <end position="10"/>
    </location>
</feature>
<keyword evidence="1" id="KW-0479">Metal-binding</keyword>
<accession>A0A6A5TG47</accession>
<dbReference type="Pfam" id="PF13639">
    <property type="entry name" value="zf-RING_2"/>
    <property type="match status" value="1"/>
</dbReference>
<keyword evidence="5" id="KW-1185">Reference proteome</keyword>
<evidence type="ECO:0000313" key="4">
    <source>
        <dbReference type="EMBL" id="KAF1951318.1"/>
    </source>
</evidence>
<evidence type="ECO:0000256" key="2">
    <source>
        <dbReference type="SAM" id="MobiDB-lite"/>
    </source>
</evidence>
<dbReference type="EMBL" id="ML977018">
    <property type="protein sequence ID" value="KAF1951318.1"/>
    <property type="molecule type" value="Genomic_DNA"/>
</dbReference>
<protein>
    <recommendedName>
        <fullName evidence="3">RING-type domain-containing protein</fullName>
    </recommendedName>
</protein>
<keyword evidence="1" id="KW-0862">Zinc</keyword>
<feature type="compositionally biased region" description="Polar residues" evidence="2">
    <location>
        <begin position="487"/>
        <end position="498"/>
    </location>
</feature>
<dbReference type="AlphaFoldDB" id="A0A6A5TG47"/>
<dbReference type="InterPro" id="IPR013083">
    <property type="entry name" value="Znf_RING/FYVE/PHD"/>
</dbReference>
<sequence length="626" mass="72808">MEFQDYHPELEFPPQKGPQKYSPKFDLPPPAIMYSRRKAKPSEVDWSKFEAVPFEVLKAIIAKYKDMPFMLTKAIDSIVELVAIIQDIHHRTKYGVGDPNNHPRPSWSSVLLRMAGTPYNHPDKTQAIIHDRWCDSAPYVRPWHGYREYREVYEFLRPIVFTDMSLYDFIVKNSATYTENLDVVERERFDFNYRTYWHKWSQVRAKAKELILTCLLHPDIDKDGDIGRAVEPLVNLQPQIKERSDMSNPTGENTYTARYLKQRAQRLAGGHGLWPEFTRVLKQLAPADSTSINEQDVLDMFELFLRLALDIWGTYTADLSNHVPNPRTAAYFCGLQKCIHGFQSRIEDPAASESLHVRQLFANAGIISSWEFMFHFVLPTLVRSTPRPELTRLGFYIYRWVLRAATHPDVDPSGRIKDALARMFNLDPLSDDLPFDQIPDHNEFDPVRRFYIPEGLLPLINQFERFHERCPDPYTGPADPCLDLDTSPANPELDTSPTNPEVPENPEVEPQPPQVKDFTHPSEPTEDCYICREEFEPGTCYKLDACQHPYHFDCLQTWFEHKLHIGTVLCPYCSALIYPANHESLSMAESLQMKPYWANQTWWDEYILTEAFQEDIRQAEIEMAQL</sequence>
<dbReference type="OrthoDB" id="3800401at2759"/>